<dbReference type="STRING" id="1555112.LIP_0565"/>
<dbReference type="RefSeq" id="WP_068133974.1">
    <property type="nucleotide sequence ID" value="NZ_AP014924.1"/>
</dbReference>
<dbReference type="InterPro" id="IPR028374">
    <property type="entry name" value="FadR_C"/>
</dbReference>
<dbReference type="GO" id="GO:0003677">
    <property type="term" value="F:DNA binding"/>
    <property type="evidence" value="ECO:0007669"/>
    <property type="project" value="UniProtKB-KW"/>
</dbReference>
<gene>
    <name evidence="5" type="ORF">LIP_0565</name>
</gene>
<dbReference type="PANTHER" id="PTHR43537">
    <property type="entry name" value="TRANSCRIPTIONAL REGULATOR, GNTR FAMILY"/>
    <property type="match status" value="1"/>
</dbReference>
<dbReference type="EMBL" id="AP014924">
    <property type="protein sequence ID" value="BAS26422.1"/>
    <property type="molecule type" value="Genomic_DNA"/>
</dbReference>
<dbReference type="GO" id="GO:0003700">
    <property type="term" value="F:DNA-binding transcription factor activity"/>
    <property type="evidence" value="ECO:0007669"/>
    <property type="project" value="InterPro"/>
</dbReference>
<organism evidence="5 6">
    <name type="scientific">Limnochorda pilosa</name>
    <dbReference type="NCBI Taxonomy" id="1555112"/>
    <lineage>
        <taxon>Bacteria</taxon>
        <taxon>Bacillati</taxon>
        <taxon>Bacillota</taxon>
        <taxon>Limnochordia</taxon>
        <taxon>Limnochordales</taxon>
        <taxon>Limnochordaceae</taxon>
        <taxon>Limnochorda</taxon>
    </lineage>
</organism>
<dbReference type="PRINTS" id="PR00035">
    <property type="entry name" value="HTHGNTR"/>
</dbReference>
<dbReference type="SUPFAM" id="SSF48008">
    <property type="entry name" value="GntR ligand-binding domain-like"/>
    <property type="match status" value="1"/>
</dbReference>
<dbReference type="OrthoDB" id="9781630at2"/>
<proteinExistence type="predicted"/>
<dbReference type="GO" id="GO:0019217">
    <property type="term" value="P:regulation of fatty acid metabolic process"/>
    <property type="evidence" value="ECO:0007669"/>
    <property type="project" value="InterPro"/>
</dbReference>
<dbReference type="CDD" id="cd07377">
    <property type="entry name" value="WHTH_GntR"/>
    <property type="match status" value="1"/>
</dbReference>
<keyword evidence="1" id="KW-0805">Transcription regulation</keyword>
<dbReference type="InterPro" id="IPR008920">
    <property type="entry name" value="TF_FadR/GntR_C"/>
</dbReference>
<evidence type="ECO:0000313" key="6">
    <source>
        <dbReference type="Proteomes" id="UP000065807"/>
    </source>
</evidence>
<dbReference type="SUPFAM" id="SSF46785">
    <property type="entry name" value="Winged helix' DNA-binding domain"/>
    <property type="match status" value="1"/>
</dbReference>
<sequence>MAGPRQLPAAKVEWRLVDAILSGTYPPGGTLPAERELAHGLGVARPTLREALHRLASQGWITIRQGRPTVVNDYWTTGNPRLLGALAEHPERLPGPFVGWLLEARLALAPAYARAAVREAAAQVVALLAGAESLTPDPHSYACFDWELHRALARLGGNPVYTLILNGFEELYARLAPRYFERAEGRAFSRRFYARLLDAAMDRNPAAAERVTCRAMAVSIRLWKRLDRERAVGTPATPGSEAPTGR</sequence>
<keyword evidence="3" id="KW-0804">Transcription</keyword>
<protein>
    <submittedName>
        <fullName evidence="5">GntR family transcriptional regulator</fullName>
    </submittedName>
</protein>
<dbReference type="GO" id="GO:0000062">
    <property type="term" value="F:fatty-acyl-CoA binding"/>
    <property type="evidence" value="ECO:0007669"/>
    <property type="project" value="InterPro"/>
</dbReference>
<dbReference type="InterPro" id="IPR011711">
    <property type="entry name" value="GntR_C"/>
</dbReference>
<dbReference type="InterPro" id="IPR036388">
    <property type="entry name" value="WH-like_DNA-bd_sf"/>
</dbReference>
<dbReference type="InterPro" id="IPR000524">
    <property type="entry name" value="Tscrpt_reg_HTH_GntR"/>
</dbReference>
<reference evidence="6" key="1">
    <citation type="submission" date="2015-07" db="EMBL/GenBank/DDBJ databases">
        <title>Complete genome sequence and phylogenetic analysis of Limnochorda pilosa.</title>
        <authorList>
            <person name="Watanabe M."/>
            <person name="Kojima H."/>
            <person name="Fukui M."/>
        </authorList>
    </citation>
    <scope>NUCLEOTIDE SEQUENCE [LARGE SCALE GENOMIC DNA]</scope>
    <source>
        <strain evidence="6">HC45</strain>
    </source>
</reference>
<dbReference type="KEGG" id="lpil:LIP_0565"/>
<evidence type="ECO:0000313" key="5">
    <source>
        <dbReference type="EMBL" id="BAS26422.1"/>
    </source>
</evidence>
<keyword evidence="2" id="KW-0238">DNA-binding</keyword>
<dbReference type="SMART" id="SM00345">
    <property type="entry name" value="HTH_GNTR"/>
    <property type="match status" value="1"/>
</dbReference>
<evidence type="ECO:0000259" key="4">
    <source>
        <dbReference type="PROSITE" id="PS50949"/>
    </source>
</evidence>
<feature type="domain" description="HTH gntR-type" evidence="4">
    <location>
        <begin position="6"/>
        <end position="74"/>
    </location>
</feature>
<evidence type="ECO:0000256" key="3">
    <source>
        <dbReference type="ARBA" id="ARBA00023163"/>
    </source>
</evidence>
<accession>A0A0K2SHA8</accession>
<dbReference type="InterPro" id="IPR036390">
    <property type="entry name" value="WH_DNA-bd_sf"/>
</dbReference>
<reference evidence="6" key="2">
    <citation type="journal article" date="2016" name="Int. J. Syst. Evol. Microbiol.">
        <title>Complete genome sequence and cell structure of Limnochorda pilosa, a Gram-negative spore-former within the phylum Firmicutes.</title>
        <authorList>
            <person name="Watanabe M."/>
            <person name="Kojima H."/>
            <person name="Fukui M."/>
        </authorList>
    </citation>
    <scope>NUCLEOTIDE SEQUENCE [LARGE SCALE GENOMIC DNA]</scope>
    <source>
        <strain evidence="6">HC45</strain>
    </source>
</reference>
<keyword evidence="6" id="KW-1185">Reference proteome</keyword>
<dbReference type="Gene3D" id="1.20.120.530">
    <property type="entry name" value="GntR ligand-binding domain-like"/>
    <property type="match status" value="1"/>
</dbReference>
<evidence type="ECO:0000256" key="2">
    <source>
        <dbReference type="ARBA" id="ARBA00023125"/>
    </source>
</evidence>
<dbReference type="Pfam" id="PF00392">
    <property type="entry name" value="GntR"/>
    <property type="match status" value="1"/>
</dbReference>
<dbReference type="Pfam" id="PF07840">
    <property type="entry name" value="FadR_C"/>
    <property type="match status" value="1"/>
</dbReference>
<name>A0A0K2SHA8_LIMPI</name>
<evidence type="ECO:0000256" key="1">
    <source>
        <dbReference type="ARBA" id="ARBA00023015"/>
    </source>
</evidence>
<dbReference type="PANTHER" id="PTHR43537:SF52">
    <property type="entry name" value="FATTY ACID METABOLISM REGULATOR PROTEIN"/>
    <property type="match status" value="1"/>
</dbReference>
<dbReference type="AlphaFoldDB" id="A0A0K2SHA8"/>
<dbReference type="Gene3D" id="1.10.10.10">
    <property type="entry name" value="Winged helix-like DNA-binding domain superfamily/Winged helix DNA-binding domain"/>
    <property type="match status" value="1"/>
</dbReference>
<dbReference type="Proteomes" id="UP000065807">
    <property type="component" value="Chromosome"/>
</dbReference>
<dbReference type="SMART" id="SM00895">
    <property type="entry name" value="FCD"/>
    <property type="match status" value="1"/>
</dbReference>
<dbReference type="PROSITE" id="PS50949">
    <property type="entry name" value="HTH_GNTR"/>
    <property type="match status" value="1"/>
</dbReference>